<sequence length="488" mass="54351">MINAESLLKKTQANRPEQALSHAEQRLLTRISAKEAGTQTGAVKNSNGLPATSASQITLNRPAGPAIPADPRYVSRKSTAPDINIRFDPTVKIAHESRLHYLRLFAAQFSRIYAPLSSSHQESFQIIVNSHAIDQEKEILAKNGKGTYKQACKNVLIKLTKREISVGPEDMGIHPHYKPPLKTVTDWEALVHSPSTLEKWGYTMRIPEPDATMKNEEGSDRICDRCLQRFVVSDDRTRWLTCTHHPGKSSSSNQGGNRVTKWTCCDRVDVGCTVAPSHVFKITHPPRLAAYTPYVRLPSHDSQRDTPHIDVVALDCEMVYTTASMELARISVTSKTGDVLLDELVAPENTILDLNTRYSGIQEQQLLEGQISREELFQKLDDLGVSKETIIVGHGLENDLTAMRIVHDKVIDSAILFPHPRGRPYRNALKYLVKRYLNKDIQMNPASGVGKVGHDPAEDARSALELIIWKASHGDEKVGDVPFTGKLK</sequence>
<dbReference type="InterPro" id="IPR034922">
    <property type="entry name" value="REX1-like_exo"/>
</dbReference>
<proteinExistence type="inferred from homology"/>
<dbReference type="PANTHER" id="PTHR12801">
    <property type="entry name" value="RNA EXONUCLEASE REXO1 / RECO3 FAMILY MEMBER-RELATED"/>
    <property type="match status" value="1"/>
</dbReference>
<evidence type="ECO:0000256" key="6">
    <source>
        <dbReference type="ARBA" id="ARBA00023242"/>
    </source>
</evidence>
<dbReference type="eggNOG" id="KOG2248">
    <property type="taxonomic scope" value="Eukaryota"/>
</dbReference>
<evidence type="ECO:0000256" key="1">
    <source>
        <dbReference type="ARBA" id="ARBA00004123"/>
    </source>
</evidence>
<dbReference type="InterPro" id="IPR013520">
    <property type="entry name" value="Ribonucl_H"/>
</dbReference>
<dbReference type="SUPFAM" id="SSF53098">
    <property type="entry name" value="Ribonuclease H-like"/>
    <property type="match status" value="1"/>
</dbReference>
<dbReference type="Proteomes" id="UP000013776">
    <property type="component" value="Unassembled WGS sequence"/>
</dbReference>
<accession>R4XDB0</accession>
<evidence type="ECO:0000256" key="5">
    <source>
        <dbReference type="ARBA" id="ARBA00022839"/>
    </source>
</evidence>
<reference evidence="9 10" key="1">
    <citation type="journal article" date="2013" name="MBio">
        <title>Genome sequencing of the plant pathogen Taphrina deformans, the causal agent of peach leaf curl.</title>
        <authorList>
            <person name="Cisse O.H."/>
            <person name="Almeida J.M.G.C.F."/>
            <person name="Fonseca A."/>
            <person name="Kumar A.A."/>
            <person name="Salojaervi J."/>
            <person name="Overmyer K."/>
            <person name="Hauser P.M."/>
            <person name="Pagni M."/>
        </authorList>
    </citation>
    <scope>NUCLEOTIDE SEQUENCE [LARGE SCALE GENOMIC DNA]</scope>
    <source>
        <strain evidence="10">PYCC 5710 / ATCC 11124 / CBS 356.35 / IMI 108563 / JCM 9778 / NBRC 8474</strain>
    </source>
</reference>
<dbReference type="VEuPathDB" id="FungiDB:TAPDE_003811"/>
<dbReference type="STRING" id="1097556.R4XDB0"/>
<comment type="similarity">
    <text evidence="2">Belongs to the REXO1/REXO3 family.</text>
</comment>
<dbReference type="InterPro" id="IPR012337">
    <property type="entry name" value="RNaseH-like_sf"/>
</dbReference>
<dbReference type="SMART" id="SM00479">
    <property type="entry name" value="EXOIII"/>
    <property type="match status" value="1"/>
</dbReference>
<gene>
    <name evidence="9" type="ORF">TAPDE_003811</name>
</gene>
<evidence type="ECO:0000256" key="4">
    <source>
        <dbReference type="ARBA" id="ARBA00022801"/>
    </source>
</evidence>
<keyword evidence="10" id="KW-1185">Reference proteome</keyword>
<keyword evidence="5 9" id="KW-0269">Exonuclease</keyword>
<dbReference type="GO" id="GO:0005634">
    <property type="term" value="C:nucleus"/>
    <property type="evidence" value="ECO:0007669"/>
    <property type="project" value="UniProtKB-SubCell"/>
</dbReference>
<dbReference type="GO" id="GO:0003676">
    <property type="term" value="F:nucleic acid binding"/>
    <property type="evidence" value="ECO:0007669"/>
    <property type="project" value="InterPro"/>
</dbReference>
<evidence type="ECO:0000256" key="7">
    <source>
        <dbReference type="SAM" id="MobiDB-lite"/>
    </source>
</evidence>
<dbReference type="InterPro" id="IPR047021">
    <property type="entry name" value="REXO1/3/4-like"/>
</dbReference>
<dbReference type="OrthoDB" id="3996471at2759"/>
<organism evidence="9 10">
    <name type="scientific">Taphrina deformans (strain PYCC 5710 / ATCC 11124 / CBS 356.35 / IMI 108563 / JCM 9778 / NBRC 8474)</name>
    <name type="common">Peach leaf curl fungus</name>
    <name type="synonym">Lalaria deformans</name>
    <dbReference type="NCBI Taxonomy" id="1097556"/>
    <lineage>
        <taxon>Eukaryota</taxon>
        <taxon>Fungi</taxon>
        <taxon>Dikarya</taxon>
        <taxon>Ascomycota</taxon>
        <taxon>Taphrinomycotina</taxon>
        <taxon>Taphrinomycetes</taxon>
        <taxon>Taphrinales</taxon>
        <taxon>Taphrinaceae</taxon>
        <taxon>Taphrina</taxon>
    </lineage>
</organism>
<evidence type="ECO:0000256" key="2">
    <source>
        <dbReference type="ARBA" id="ARBA00006357"/>
    </source>
</evidence>
<evidence type="ECO:0000256" key="3">
    <source>
        <dbReference type="ARBA" id="ARBA00022722"/>
    </source>
</evidence>
<feature type="region of interest" description="Disordered" evidence="7">
    <location>
        <begin position="38"/>
        <end position="74"/>
    </location>
</feature>
<keyword evidence="4" id="KW-0378">Hydrolase</keyword>
<dbReference type="GO" id="GO:0004527">
    <property type="term" value="F:exonuclease activity"/>
    <property type="evidence" value="ECO:0007669"/>
    <property type="project" value="UniProtKB-KW"/>
</dbReference>
<dbReference type="CDD" id="cd06145">
    <property type="entry name" value="REX1_like"/>
    <property type="match status" value="1"/>
</dbReference>
<dbReference type="Gene3D" id="3.30.420.10">
    <property type="entry name" value="Ribonuclease H-like superfamily/Ribonuclease H"/>
    <property type="match status" value="1"/>
</dbReference>
<evidence type="ECO:0000259" key="8">
    <source>
        <dbReference type="SMART" id="SM00479"/>
    </source>
</evidence>
<evidence type="ECO:0000313" key="9">
    <source>
        <dbReference type="EMBL" id="CCG83578.1"/>
    </source>
</evidence>
<dbReference type="InterPro" id="IPR036397">
    <property type="entry name" value="RNaseH_sf"/>
</dbReference>
<feature type="compositionally biased region" description="Polar residues" evidence="7">
    <location>
        <begin position="38"/>
        <end position="59"/>
    </location>
</feature>
<dbReference type="GO" id="GO:0010629">
    <property type="term" value="P:negative regulation of gene expression"/>
    <property type="evidence" value="ECO:0007669"/>
    <property type="project" value="UniProtKB-ARBA"/>
</dbReference>
<keyword evidence="6" id="KW-0539">Nucleus</keyword>
<evidence type="ECO:0000313" key="10">
    <source>
        <dbReference type="Proteomes" id="UP000013776"/>
    </source>
</evidence>
<dbReference type="FunFam" id="3.30.420.10:FF:000031">
    <property type="entry name" value="RNA exonuclease 1"/>
    <property type="match status" value="1"/>
</dbReference>
<comment type="subcellular location">
    <subcellularLocation>
        <location evidence="1">Nucleus</location>
    </subcellularLocation>
</comment>
<dbReference type="EMBL" id="CAHR02000159">
    <property type="protein sequence ID" value="CCG83578.1"/>
    <property type="molecule type" value="Genomic_DNA"/>
</dbReference>
<name>R4XDB0_TAPDE</name>
<dbReference type="PANTHER" id="PTHR12801:SF115">
    <property type="entry name" value="FI18136P1-RELATED"/>
    <property type="match status" value="1"/>
</dbReference>
<dbReference type="AlphaFoldDB" id="R4XDB0"/>
<comment type="caution">
    <text evidence="9">The sequence shown here is derived from an EMBL/GenBank/DDBJ whole genome shotgun (WGS) entry which is preliminary data.</text>
</comment>
<feature type="domain" description="Exonuclease" evidence="8">
    <location>
        <begin position="310"/>
        <end position="476"/>
    </location>
</feature>
<protein>
    <submittedName>
        <fullName evidence="9">RNA exonuclease 3</fullName>
    </submittedName>
</protein>
<keyword evidence="3" id="KW-0540">Nuclease</keyword>